<dbReference type="RefSeq" id="WP_188408906.1">
    <property type="nucleotide sequence ID" value="NZ_BMCP01000001.1"/>
</dbReference>
<dbReference type="EMBL" id="BMCP01000001">
    <property type="protein sequence ID" value="GGE37488.1"/>
    <property type="molecule type" value="Genomic_DNA"/>
</dbReference>
<feature type="chain" id="PRO_5035300144" description="Secreted protein" evidence="1">
    <location>
        <begin position="27"/>
        <end position="126"/>
    </location>
</feature>
<dbReference type="Proteomes" id="UP000602745">
    <property type="component" value="Unassembled WGS sequence"/>
</dbReference>
<keyword evidence="3" id="KW-1185">Reference proteome</keyword>
<sequence>MTKSQRCLSAVALALVTMATAGSAAADEYIFKAAPQTDINRVYRVNRLTGEVGACQYALKDNSVGVTLCYATGEGAGPQSEPGDYDLVASSHEREGGIFRVNRRTGEMSVCYVLPPDTVVCTPSSR</sequence>
<accession>A0A8J2YEM2</accession>
<organism evidence="2 3">
    <name type="scientific">Agaricicola taiwanensis</name>
    <dbReference type="NCBI Taxonomy" id="591372"/>
    <lineage>
        <taxon>Bacteria</taxon>
        <taxon>Pseudomonadati</taxon>
        <taxon>Pseudomonadota</taxon>
        <taxon>Alphaproteobacteria</taxon>
        <taxon>Rhodobacterales</taxon>
        <taxon>Paracoccaceae</taxon>
        <taxon>Agaricicola</taxon>
    </lineage>
</organism>
<evidence type="ECO:0000313" key="2">
    <source>
        <dbReference type="EMBL" id="GGE37488.1"/>
    </source>
</evidence>
<evidence type="ECO:0000313" key="3">
    <source>
        <dbReference type="Proteomes" id="UP000602745"/>
    </source>
</evidence>
<name>A0A8J2YEM2_9RHOB</name>
<dbReference type="AlphaFoldDB" id="A0A8J2YEM2"/>
<feature type="signal peptide" evidence="1">
    <location>
        <begin position="1"/>
        <end position="26"/>
    </location>
</feature>
<protein>
    <recommendedName>
        <fullName evidence="4">Secreted protein</fullName>
    </recommendedName>
</protein>
<evidence type="ECO:0000256" key="1">
    <source>
        <dbReference type="SAM" id="SignalP"/>
    </source>
</evidence>
<reference evidence="2" key="1">
    <citation type="journal article" date="2014" name="Int. J. Syst. Evol. Microbiol.">
        <title>Complete genome sequence of Corynebacterium casei LMG S-19264T (=DSM 44701T), isolated from a smear-ripened cheese.</title>
        <authorList>
            <consortium name="US DOE Joint Genome Institute (JGI-PGF)"/>
            <person name="Walter F."/>
            <person name="Albersmeier A."/>
            <person name="Kalinowski J."/>
            <person name="Ruckert C."/>
        </authorList>
    </citation>
    <scope>NUCLEOTIDE SEQUENCE</scope>
    <source>
        <strain evidence="2">CCM 7684</strain>
    </source>
</reference>
<evidence type="ECO:0008006" key="4">
    <source>
        <dbReference type="Google" id="ProtNLM"/>
    </source>
</evidence>
<keyword evidence="1" id="KW-0732">Signal</keyword>
<comment type="caution">
    <text evidence="2">The sequence shown here is derived from an EMBL/GenBank/DDBJ whole genome shotgun (WGS) entry which is preliminary data.</text>
</comment>
<proteinExistence type="predicted"/>
<reference evidence="2" key="2">
    <citation type="submission" date="2020-09" db="EMBL/GenBank/DDBJ databases">
        <authorList>
            <person name="Sun Q."/>
            <person name="Sedlacek I."/>
        </authorList>
    </citation>
    <scope>NUCLEOTIDE SEQUENCE</scope>
    <source>
        <strain evidence="2">CCM 7684</strain>
    </source>
</reference>
<gene>
    <name evidence="2" type="ORF">GCM10007276_13630</name>
</gene>